<protein>
    <submittedName>
        <fullName evidence="3">Efflux transporter outer membrane subunit</fullName>
    </submittedName>
</protein>
<keyword evidence="2" id="KW-0449">Lipoprotein</keyword>
<comment type="similarity">
    <text evidence="1 2">Belongs to the outer membrane factor (OMF) (TC 1.B.17) family.</text>
</comment>
<sequence>MKKIPLLNLISRPCSIGLACALLLAGCAVGPDYVRPKDVLPNAHTEEPLTLAAAPQGEVTQQFVAGRDIPAQWWELFHSEPLNNLITDSLKHNPTISAAQAALRQAQENKEAQVGAYFPTVSASYTPTRQKVTSDLATSAASGNYLYNLHTAQLSISYAPDVFGLNRRQVEGLQAQVDTQQYQLQAAYLTVTTNVATAAITEAALRAQLTALNDVLVIQKKTLESTLRQLALGQVGQLDVATQESAVANAQAAIAPIQKQLAQQRDLIKALAGRFPDDTSTPKFELDSLQLPAEIPLTLPSTLVEHRPDILAAEAQLHAASAQVGVAVANRLPNIALGVESYGSAAYSLSNLFKSSTVFWNLAGSITQPIFDGGTLKHRQGAAEAAYQQAEAQYRSTVISAFQNVADALQAIQADAFALQANKNAEAAAAKTYAIAQQQLALGDISPMALLTAQQNYQQAKVALAQAQANRYADTVALFQALGGGWWNTAK</sequence>
<evidence type="ECO:0000313" key="3">
    <source>
        <dbReference type="EMBL" id="TDK66692.1"/>
    </source>
</evidence>
<dbReference type="PROSITE" id="PS51257">
    <property type="entry name" value="PROKAR_LIPOPROTEIN"/>
    <property type="match status" value="1"/>
</dbReference>
<dbReference type="Proteomes" id="UP000294829">
    <property type="component" value="Unassembled WGS sequence"/>
</dbReference>
<accession>A0A4R5W2V3</accession>
<gene>
    <name evidence="3" type="ORF">E2I14_09315</name>
</gene>
<dbReference type="PANTHER" id="PTHR30203:SF33">
    <property type="entry name" value="BLR4455 PROTEIN"/>
    <property type="match status" value="1"/>
</dbReference>
<dbReference type="InterPro" id="IPR010131">
    <property type="entry name" value="MdtP/NodT-like"/>
</dbReference>
<dbReference type="EMBL" id="SMYL01000003">
    <property type="protein sequence ID" value="TDK66692.1"/>
    <property type="molecule type" value="Genomic_DNA"/>
</dbReference>
<dbReference type="SUPFAM" id="SSF56954">
    <property type="entry name" value="Outer membrane efflux proteins (OEP)"/>
    <property type="match status" value="1"/>
</dbReference>
<evidence type="ECO:0000256" key="2">
    <source>
        <dbReference type="RuleBase" id="RU362097"/>
    </source>
</evidence>
<keyword evidence="2" id="KW-0564">Palmitate</keyword>
<proteinExistence type="inferred from homology"/>
<dbReference type="Gene3D" id="2.20.200.10">
    <property type="entry name" value="Outer membrane efflux proteins (OEP)"/>
    <property type="match status" value="1"/>
</dbReference>
<feature type="chain" id="PRO_5021040778" evidence="2">
    <location>
        <begin position="31"/>
        <end position="491"/>
    </location>
</feature>
<comment type="caution">
    <text evidence="3">The sequence shown here is derived from an EMBL/GenBank/DDBJ whole genome shotgun (WGS) entry which is preliminary data.</text>
</comment>
<comment type="subcellular location">
    <subcellularLocation>
        <location evidence="2">Cell membrane</location>
        <topology evidence="2">Lipid-anchor</topology>
    </subcellularLocation>
</comment>
<dbReference type="AlphaFoldDB" id="A0A4R5W2V3"/>
<dbReference type="GO" id="GO:0015562">
    <property type="term" value="F:efflux transmembrane transporter activity"/>
    <property type="evidence" value="ECO:0007669"/>
    <property type="project" value="InterPro"/>
</dbReference>
<name>A0A4R5W2V3_9BURK</name>
<dbReference type="GO" id="GO:0005886">
    <property type="term" value="C:plasma membrane"/>
    <property type="evidence" value="ECO:0007669"/>
    <property type="project" value="UniProtKB-SubCell"/>
</dbReference>
<dbReference type="OrthoDB" id="9770517at2"/>
<dbReference type="InterPro" id="IPR003423">
    <property type="entry name" value="OMP_efflux"/>
</dbReference>
<dbReference type="Pfam" id="PF02321">
    <property type="entry name" value="OEP"/>
    <property type="match status" value="2"/>
</dbReference>
<keyword evidence="2" id="KW-0812">Transmembrane</keyword>
<evidence type="ECO:0000313" key="4">
    <source>
        <dbReference type="Proteomes" id="UP000294829"/>
    </source>
</evidence>
<organism evidence="3 4">
    <name type="scientific">Sapientia aquatica</name>
    <dbReference type="NCBI Taxonomy" id="1549640"/>
    <lineage>
        <taxon>Bacteria</taxon>
        <taxon>Pseudomonadati</taxon>
        <taxon>Pseudomonadota</taxon>
        <taxon>Betaproteobacteria</taxon>
        <taxon>Burkholderiales</taxon>
        <taxon>Oxalobacteraceae</taxon>
        <taxon>Sapientia</taxon>
    </lineage>
</organism>
<keyword evidence="2" id="KW-0472">Membrane</keyword>
<dbReference type="Gene3D" id="1.20.1600.10">
    <property type="entry name" value="Outer membrane efflux proteins (OEP)"/>
    <property type="match status" value="1"/>
</dbReference>
<dbReference type="NCBIfam" id="TIGR01845">
    <property type="entry name" value="outer_NodT"/>
    <property type="match status" value="1"/>
</dbReference>
<feature type="signal peptide" evidence="2">
    <location>
        <begin position="1"/>
        <end position="30"/>
    </location>
</feature>
<keyword evidence="2" id="KW-1134">Transmembrane beta strand</keyword>
<dbReference type="PANTHER" id="PTHR30203">
    <property type="entry name" value="OUTER MEMBRANE CATION EFFLUX PROTEIN"/>
    <property type="match status" value="1"/>
</dbReference>
<evidence type="ECO:0000256" key="1">
    <source>
        <dbReference type="ARBA" id="ARBA00007613"/>
    </source>
</evidence>
<reference evidence="3 4" key="1">
    <citation type="submission" date="2019-03" db="EMBL/GenBank/DDBJ databases">
        <title>Sapientia aquatica gen. nov., sp. nov., isolated from a crater lake.</title>
        <authorList>
            <person name="Felfoldi T."/>
            <person name="Szabo A."/>
            <person name="Toth E."/>
            <person name="Schumann P."/>
            <person name="Keki Z."/>
            <person name="Marialigeti K."/>
            <person name="Mathe I."/>
        </authorList>
    </citation>
    <scope>NUCLEOTIDE SEQUENCE [LARGE SCALE GENOMIC DNA]</scope>
    <source>
        <strain evidence="3 4">SA-152</strain>
    </source>
</reference>
<keyword evidence="4" id="KW-1185">Reference proteome</keyword>
<keyword evidence="2" id="KW-0732">Signal</keyword>